<name>A0ABS9YWE4_9MYCO</name>
<dbReference type="Proteomes" id="UP001139068">
    <property type="component" value="Unassembled WGS sequence"/>
</dbReference>
<protein>
    <submittedName>
        <fullName evidence="2">Uncharacterized protein</fullName>
    </submittedName>
</protein>
<proteinExistence type="predicted"/>
<organism evidence="2 3">
    <name type="scientific">Candidatus Mycolicibacterium alkanivorans</name>
    <dbReference type="NCBI Taxonomy" id="2954114"/>
    <lineage>
        <taxon>Bacteria</taxon>
        <taxon>Bacillati</taxon>
        <taxon>Actinomycetota</taxon>
        <taxon>Actinomycetes</taxon>
        <taxon>Mycobacteriales</taxon>
        <taxon>Mycobacteriaceae</taxon>
        <taxon>Mycolicibacterium</taxon>
    </lineage>
</organism>
<keyword evidence="3" id="KW-1185">Reference proteome</keyword>
<sequence length="76" mass="8279">MLVGQPRIDNPRPGHPADLAAHADWRPVTLTRYGHTDTVEIALCDTIRYGPFGTTAGRTVLIRDPAADTSFTDFGD</sequence>
<gene>
    <name evidence="2" type="ORF">K9U37_09655</name>
</gene>
<comment type="caution">
    <text evidence="2">The sequence shown here is derived from an EMBL/GenBank/DDBJ whole genome shotgun (WGS) entry which is preliminary data.</text>
</comment>
<dbReference type="RefSeq" id="WP_243071492.1">
    <property type="nucleotide sequence ID" value="NZ_JAIVFL010000001.1"/>
</dbReference>
<accession>A0ABS9YWE4</accession>
<evidence type="ECO:0000313" key="3">
    <source>
        <dbReference type="Proteomes" id="UP001139068"/>
    </source>
</evidence>
<evidence type="ECO:0000256" key="1">
    <source>
        <dbReference type="SAM" id="MobiDB-lite"/>
    </source>
</evidence>
<reference evidence="2" key="1">
    <citation type="journal article" date="2022" name="ISME J.">
        <title>Identification of active gaseous-alkane degraders at natural gas seeps.</title>
        <authorList>
            <person name="Farhan Ul Haque M."/>
            <person name="Hernandez M."/>
            <person name="Crombie A.T."/>
            <person name="Murrell J.C."/>
        </authorList>
    </citation>
    <scope>NUCLEOTIDE SEQUENCE</scope>
    <source>
        <strain evidence="2">ANDR5</strain>
    </source>
</reference>
<feature type="region of interest" description="Disordered" evidence="1">
    <location>
        <begin position="1"/>
        <end position="20"/>
    </location>
</feature>
<dbReference type="EMBL" id="JAIVFL010000001">
    <property type="protein sequence ID" value="MCI4675139.1"/>
    <property type="molecule type" value="Genomic_DNA"/>
</dbReference>
<evidence type="ECO:0000313" key="2">
    <source>
        <dbReference type="EMBL" id="MCI4675139.1"/>
    </source>
</evidence>